<reference evidence="3" key="1">
    <citation type="submission" date="2015-02" db="EMBL/GenBank/DDBJ databases">
        <title>Characterization of two novel Thaumarchaeota isolated from the Northern Adriatic Sea.</title>
        <authorList>
            <person name="Bayer B."/>
            <person name="Vojvoda J."/>
            <person name="Offre P."/>
            <person name="Srivastava A."/>
            <person name="Elisabeth N."/>
            <person name="Garcia J.A.L."/>
            <person name="Schleper C."/>
            <person name="Herndl G.J."/>
        </authorList>
    </citation>
    <scope>NUCLEOTIDE SEQUENCE [LARGE SCALE GENOMIC DNA]</scope>
    <source>
        <strain evidence="3">D3C</strain>
    </source>
</reference>
<protein>
    <submittedName>
        <fullName evidence="2">Uncharacterized protein</fullName>
    </submittedName>
</protein>
<dbReference type="AlphaFoldDB" id="A0A0C5C997"/>
<dbReference type="PATRIC" id="fig|1582439.9.peg.581"/>
<feature type="transmembrane region" description="Helical" evidence="1">
    <location>
        <begin position="34"/>
        <end position="54"/>
    </location>
</feature>
<organism evidence="2 3">
    <name type="scientific">Nitrosopumilus piranensis</name>
    <dbReference type="NCBI Taxonomy" id="1582439"/>
    <lineage>
        <taxon>Archaea</taxon>
        <taxon>Nitrososphaerota</taxon>
        <taxon>Nitrososphaeria</taxon>
        <taxon>Nitrosopumilales</taxon>
        <taxon>Nitrosopumilaceae</taxon>
        <taxon>Nitrosopumilus</taxon>
    </lineage>
</organism>
<evidence type="ECO:0000313" key="2">
    <source>
        <dbReference type="EMBL" id="AJM91787.1"/>
    </source>
</evidence>
<gene>
    <name evidence="2" type="ORF">NPIRD3C_0573</name>
</gene>
<keyword evidence="1" id="KW-0812">Transmembrane</keyword>
<evidence type="ECO:0000256" key="1">
    <source>
        <dbReference type="SAM" id="Phobius"/>
    </source>
</evidence>
<name>A0A0C5C997_9ARCH</name>
<accession>A0A0C5C997</accession>
<evidence type="ECO:0000313" key="3">
    <source>
        <dbReference type="Proteomes" id="UP000032027"/>
    </source>
</evidence>
<feature type="transmembrane region" description="Helical" evidence="1">
    <location>
        <begin position="221"/>
        <end position="241"/>
    </location>
</feature>
<dbReference type="KEGG" id="nid:NPIRD3C_0573"/>
<keyword evidence="3" id="KW-1185">Reference proteome</keyword>
<dbReference type="STRING" id="1582439.NPIRD3C_0573"/>
<reference evidence="2 3" key="3">
    <citation type="journal article" date="2019" name="Int. J. Syst. Evol. Microbiol.">
        <title>Nitrosopumilus adriaticus sp. nov. and Nitrosopumilus piranensis sp. nov., two ammonia-oxidizing archaea from the Adriatic Sea and members of the class Nitrososphaeria.</title>
        <authorList>
            <person name="Bayer B."/>
            <person name="Vojvoda J."/>
            <person name="Reinthaler T."/>
            <person name="Reyes C."/>
            <person name="Pinto M."/>
            <person name="Herndl G.J."/>
        </authorList>
    </citation>
    <scope>NUCLEOTIDE SEQUENCE [LARGE SCALE GENOMIC DNA]</scope>
    <source>
        <strain evidence="2 3">D3C</strain>
    </source>
</reference>
<reference evidence="2 3" key="2">
    <citation type="journal article" date="2016" name="ISME J.">
        <title>Physiological and genomic characterization of two novel marine thaumarchaeal strains indicates niche differentiation.</title>
        <authorList>
            <person name="Bayer B."/>
            <person name="Vojvoda J."/>
            <person name="Offre P."/>
            <person name="Alves R.J."/>
            <person name="Elisabeth N.H."/>
            <person name="Garcia J.A."/>
            <person name="Volland J.M."/>
            <person name="Srivastava A."/>
            <person name="Schleper C."/>
            <person name="Herndl G.J."/>
        </authorList>
    </citation>
    <scope>NUCLEOTIDE SEQUENCE [LARGE SCALE GENOMIC DNA]</scope>
    <source>
        <strain evidence="2 3">D3C</strain>
    </source>
</reference>
<proteinExistence type="predicted"/>
<dbReference type="HOGENOM" id="CLU_1192587_0_0_2"/>
<keyword evidence="1" id="KW-0472">Membrane</keyword>
<dbReference type="EMBL" id="CP010868">
    <property type="protein sequence ID" value="AJM91787.1"/>
    <property type="molecule type" value="Genomic_DNA"/>
</dbReference>
<sequence>MEMALVVKSANAVYYMCVDVQVQKSYPDNCSKKLSGFSITTTVLFVLLFSIGTIPASAHTSVDIDNMQIDVGWSIEPPVVGIRNDFVFKIIEHGEKENTYTGITSAFKNLEATAMYGGAIKKININSDPRPGYYFSPVIPTKTGSIVIDLKGNINGINVDVQIPIEDVESTAILDFPQRNSQTSDSEVSALKNAISSLQREVSSIKVNSDEGSSIDGNYDLVIFSLSMAVAGVVLAIVAMTRRYNHVALVN</sequence>
<keyword evidence="1" id="KW-1133">Transmembrane helix</keyword>
<dbReference type="Proteomes" id="UP000032027">
    <property type="component" value="Chromosome"/>
</dbReference>